<evidence type="ECO:0000313" key="2">
    <source>
        <dbReference type="Proteomes" id="UP000814128"/>
    </source>
</evidence>
<protein>
    <submittedName>
        <fullName evidence="1">DNA primase large subunit</fullName>
    </submittedName>
</protein>
<keyword evidence="2" id="KW-1185">Reference proteome</keyword>
<dbReference type="Proteomes" id="UP000814128">
    <property type="component" value="Unassembled WGS sequence"/>
</dbReference>
<reference evidence="1" key="1">
    <citation type="submission" date="2021-02" db="EMBL/GenBank/DDBJ databases">
        <authorList>
            <consortium name="DOE Joint Genome Institute"/>
            <person name="Ahrendt S."/>
            <person name="Looney B.P."/>
            <person name="Miyauchi S."/>
            <person name="Morin E."/>
            <person name="Drula E."/>
            <person name="Courty P.E."/>
            <person name="Chicoki N."/>
            <person name="Fauchery L."/>
            <person name="Kohler A."/>
            <person name="Kuo A."/>
            <person name="Labutti K."/>
            <person name="Pangilinan J."/>
            <person name="Lipzen A."/>
            <person name="Riley R."/>
            <person name="Andreopoulos W."/>
            <person name="He G."/>
            <person name="Johnson J."/>
            <person name="Barry K.W."/>
            <person name="Grigoriev I.V."/>
            <person name="Nagy L."/>
            <person name="Hibbett D."/>
            <person name="Henrissat B."/>
            <person name="Matheny P.B."/>
            <person name="Labbe J."/>
            <person name="Martin F."/>
        </authorList>
    </citation>
    <scope>NUCLEOTIDE SEQUENCE</scope>
    <source>
        <strain evidence="1">EC-137</strain>
    </source>
</reference>
<name>A0ACB8QDJ3_9AGAM</name>
<proteinExistence type="predicted"/>
<reference evidence="1" key="2">
    <citation type="journal article" date="2022" name="New Phytol.">
        <title>Evolutionary transition to the ectomycorrhizal habit in the genomes of a hyperdiverse lineage of mushroom-forming fungi.</title>
        <authorList>
            <person name="Looney B."/>
            <person name="Miyauchi S."/>
            <person name="Morin E."/>
            <person name="Drula E."/>
            <person name="Courty P.E."/>
            <person name="Kohler A."/>
            <person name="Kuo A."/>
            <person name="LaButti K."/>
            <person name="Pangilinan J."/>
            <person name="Lipzen A."/>
            <person name="Riley R."/>
            <person name="Andreopoulos W."/>
            <person name="He G."/>
            <person name="Johnson J."/>
            <person name="Nolan M."/>
            <person name="Tritt A."/>
            <person name="Barry K.W."/>
            <person name="Grigoriev I.V."/>
            <person name="Nagy L.G."/>
            <person name="Hibbett D."/>
            <person name="Henrissat B."/>
            <person name="Matheny P.B."/>
            <person name="Labbe J."/>
            <person name="Martin F.M."/>
        </authorList>
    </citation>
    <scope>NUCLEOTIDE SEQUENCE</scope>
    <source>
        <strain evidence="1">EC-137</strain>
    </source>
</reference>
<dbReference type="EMBL" id="MU273652">
    <property type="protein sequence ID" value="KAI0029859.1"/>
    <property type="molecule type" value="Genomic_DNA"/>
</dbReference>
<evidence type="ECO:0000313" key="1">
    <source>
        <dbReference type="EMBL" id="KAI0029859.1"/>
    </source>
</evidence>
<organism evidence="1 2">
    <name type="scientific">Vararia minispora EC-137</name>
    <dbReference type="NCBI Taxonomy" id="1314806"/>
    <lineage>
        <taxon>Eukaryota</taxon>
        <taxon>Fungi</taxon>
        <taxon>Dikarya</taxon>
        <taxon>Basidiomycota</taxon>
        <taxon>Agaricomycotina</taxon>
        <taxon>Agaricomycetes</taxon>
        <taxon>Russulales</taxon>
        <taxon>Lachnocladiaceae</taxon>
        <taxon>Vararia</taxon>
    </lineage>
</organism>
<accession>A0ACB8QDJ3</accession>
<comment type="caution">
    <text evidence="1">The sequence shown here is derived from an EMBL/GenBank/DDBJ whole genome shotgun (WGS) entry which is preliminary data.</text>
</comment>
<gene>
    <name evidence="1" type="ORF">K488DRAFT_88311</name>
</gene>
<sequence>MFQLRTQAPEYKPDPYGKVEVAGPSDYPYRLNFYDDPPTHMVTLEEFESCAIDRLRVLGEIEACFARNRPPDERKAIVRAQCRKYLPLDPNDSLSRAQFEQRKKDHVGHFVLRLAFCRSEELRRRFIKAELELFRVRYEEELDSELESFLKTRSFGLELVDDAEKMKYAELLKDANPKNYVSFSKKVPPKDLAKERFYKVRWTRVPDLVEHRKVLVKGGWAYVPASEQSSIVFNELEAHLKTSLEATAKALPRLDEDTRIVPLLDHLSKGFLAGVPAEWDAEHSGEDIRADMIDDIARKHYPACARNLHENLRRDRHLKHFGRLQYGLFLKGLGLSIEEALLFWRRSFSKFTDDQFNKSYKYNIRHSYGLEGGRRNYPPKSCQQILTQDQPGAGDNHGCPFRHFSTDNLESALLAWYSPHGLTQDDLDEVTKIVKAGHYHVACTRVFELTHAAQGVKKGEGVSGDSVSHPNQYAAKSRELEKTHTESVKMDVDGSGVTMAL</sequence>